<dbReference type="InterPro" id="IPR013783">
    <property type="entry name" value="Ig-like_fold"/>
</dbReference>
<evidence type="ECO:0000313" key="2">
    <source>
        <dbReference type="EMBL" id="MFC5767998.1"/>
    </source>
</evidence>
<dbReference type="RefSeq" id="WP_096448798.1">
    <property type="nucleotide sequence ID" value="NZ_JBHSOG010000007.1"/>
</dbReference>
<evidence type="ECO:0000313" key="3">
    <source>
        <dbReference type="Proteomes" id="UP001595974"/>
    </source>
</evidence>
<dbReference type="Proteomes" id="UP001595974">
    <property type="component" value="Unassembled WGS sequence"/>
</dbReference>
<proteinExistence type="predicted"/>
<accession>A0ABW1AL35</accession>
<sequence length="103" mass="11134">MTNPTRIRATVKDGITEVRARMSHAMETGQRKTAAGGLVPAHFITDLTVHHGDRVVLSAQFGPSVSANPYLAFKFRGGAAGERVRVSWIDNKGESRSDEAEIA</sequence>
<name>A0ABW1AL35_9RHOO</name>
<feature type="domain" description="Sulphur oxidation protein SoxZ" evidence="1">
    <location>
        <begin position="8"/>
        <end position="100"/>
    </location>
</feature>
<dbReference type="SUPFAM" id="SSF81296">
    <property type="entry name" value="E set domains"/>
    <property type="match status" value="1"/>
</dbReference>
<keyword evidence="3" id="KW-1185">Reference proteome</keyword>
<gene>
    <name evidence="2" type="primary">soxZ</name>
    <name evidence="2" type="ORF">ACFPTN_01295</name>
</gene>
<dbReference type="Gene3D" id="2.60.40.10">
    <property type="entry name" value="Immunoglobulins"/>
    <property type="match status" value="1"/>
</dbReference>
<dbReference type="InterPro" id="IPR030995">
    <property type="entry name" value="SoxZ"/>
</dbReference>
<dbReference type="Pfam" id="PF08770">
    <property type="entry name" value="SoxZ"/>
    <property type="match status" value="1"/>
</dbReference>
<organism evidence="2 3">
    <name type="scientific">Thauera sinica</name>
    <dbReference type="NCBI Taxonomy" id="2665146"/>
    <lineage>
        <taxon>Bacteria</taxon>
        <taxon>Pseudomonadati</taxon>
        <taxon>Pseudomonadota</taxon>
        <taxon>Betaproteobacteria</taxon>
        <taxon>Rhodocyclales</taxon>
        <taxon>Zoogloeaceae</taxon>
        <taxon>Thauera</taxon>
    </lineage>
</organism>
<protein>
    <submittedName>
        <fullName evidence="2">Thiosulfate oxidation carrier complex protein SoxZ</fullName>
    </submittedName>
</protein>
<comment type="caution">
    <text evidence="2">The sequence shown here is derived from an EMBL/GenBank/DDBJ whole genome shotgun (WGS) entry which is preliminary data.</text>
</comment>
<dbReference type="InterPro" id="IPR014880">
    <property type="entry name" value="SoxZ_dom"/>
</dbReference>
<dbReference type="NCBIfam" id="TIGR04490">
    <property type="entry name" value="SoxZ_true"/>
    <property type="match status" value="1"/>
</dbReference>
<reference evidence="3" key="1">
    <citation type="journal article" date="2019" name="Int. J. Syst. Evol. Microbiol.">
        <title>The Global Catalogue of Microorganisms (GCM) 10K type strain sequencing project: providing services to taxonomists for standard genome sequencing and annotation.</title>
        <authorList>
            <consortium name="The Broad Institute Genomics Platform"/>
            <consortium name="The Broad Institute Genome Sequencing Center for Infectious Disease"/>
            <person name="Wu L."/>
            <person name="Ma J."/>
        </authorList>
    </citation>
    <scope>NUCLEOTIDE SEQUENCE [LARGE SCALE GENOMIC DNA]</scope>
    <source>
        <strain evidence="3">SHR3</strain>
    </source>
</reference>
<dbReference type="EMBL" id="JBHSOG010000007">
    <property type="protein sequence ID" value="MFC5767998.1"/>
    <property type="molecule type" value="Genomic_DNA"/>
</dbReference>
<dbReference type="InterPro" id="IPR014756">
    <property type="entry name" value="Ig_E-set"/>
</dbReference>
<evidence type="ECO:0000259" key="1">
    <source>
        <dbReference type="Pfam" id="PF08770"/>
    </source>
</evidence>